<dbReference type="OrthoDB" id="3439209at2759"/>
<evidence type="ECO:0000256" key="1">
    <source>
        <dbReference type="SAM" id="MobiDB-lite"/>
    </source>
</evidence>
<evidence type="ECO:0008006" key="4">
    <source>
        <dbReference type="Google" id="ProtNLM"/>
    </source>
</evidence>
<organism evidence="2 3">
    <name type="scientific">Ampelomyces quisqualis</name>
    <name type="common">Powdery mildew agent</name>
    <dbReference type="NCBI Taxonomy" id="50730"/>
    <lineage>
        <taxon>Eukaryota</taxon>
        <taxon>Fungi</taxon>
        <taxon>Dikarya</taxon>
        <taxon>Ascomycota</taxon>
        <taxon>Pezizomycotina</taxon>
        <taxon>Dothideomycetes</taxon>
        <taxon>Pleosporomycetidae</taxon>
        <taxon>Pleosporales</taxon>
        <taxon>Pleosporineae</taxon>
        <taxon>Phaeosphaeriaceae</taxon>
        <taxon>Ampelomyces</taxon>
    </lineage>
</organism>
<accession>A0A6A5QGZ3</accession>
<protein>
    <recommendedName>
        <fullName evidence="4">Myb-like domain-containing protein</fullName>
    </recommendedName>
</protein>
<dbReference type="EMBL" id="ML979138">
    <property type="protein sequence ID" value="KAF1913966.1"/>
    <property type="molecule type" value="Genomic_DNA"/>
</dbReference>
<reference evidence="2" key="1">
    <citation type="journal article" date="2020" name="Stud. Mycol.">
        <title>101 Dothideomycetes genomes: a test case for predicting lifestyles and emergence of pathogens.</title>
        <authorList>
            <person name="Haridas S."/>
            <person name="Albert R."/>
            <person name="Binder M."/>
            <person name="Bloem J."/>
            <person name="Labutti K."/>
            <person name="Salamov A."/>
            <person name="Andreopoulos B."/>
            <person name="Baker S."/>
            <person name="Barry K."/>
            <person name="Bills G."/>
            <person name="Bluhm B."/>
            <person name="Cannon C."/>
            <person name="Castanera R."/>
            <person name="Culley D."/>
            <person name="Daum C."/>
            <person name="Ezra D."/>
            <person name="Gonzalez J."/>
            <person name="Henrissat B."/>
            <person name="Kuo A."/>
            <person name="Liang C."/>
            <person name="Lipzen A."/>
            <person name="Lutzoni F."/>
            <person name="Magnuson J."/>
            <person name="Mondo S."/>
            <person name="Nolan M."/>
            <person name="Ohm R."/>
            <person name="Pangilinan J."/>
            <person name="Park H.-J."/>
            <person name="Ramirez L."/>
            <person name="Alfaro M."/>
            <person name="Sun H."/>
            <person name="Tritt A."/>
            <person name="Yoshinaga Y."/>
            <person name="Zwiers L.-H."/>
            <person name="Turgeon B."/>
            <person name="Goodwin S."/>
            <person name="Spatafora J."/>
            <person name="Crous P."/>
            <person name="Grigoriev I."/>
        </authorList>
    </citation>
    <scope>NUCLEOTIDE SEQUENCE</scope>
    <source>
        <strain evidence="2">HMLAC05119</strain>
    </source>
</reference>
<gene>
    <name evidence="2" type="ORF">BDU57DRAFT_456092</name>
</gene>
<evidence type="ECO:0000313" key="3">
    <source>
        <dbReference type="Proteomes" id="UP000800096"/>
    </source>
</evidence>
<keyword evidence="3" id="KW-1185">Reference proteome</keyword>
<feature type="region of interest" description="Disordered" evidence="1">
    <location>
        <begin position="144"/>
        <end position="194"/>
    </location>
</feature>
<dbReference type="Proteomes" id="UP000800096">
    <property type="component" value="Unassembled WGS sequence"/>
</dbReference>
<feature type="compositionally biased region" description="Low complexity" evidence="1">
    <location>
        <begin position="144"/>
        <end position="156"/>
    </location>
</feature>
<name>A0A6A5QGZ3_AMPQU</name>
<proteinExistence type="predicted"/>
<evidence type="ECO:0000313" key="2">
    <source>
        <dbReference type="EMBL" id="KAF1913966.1"/>
    </source>
</evidence>
<dbReference type="AlphaFoldDB" id="A0A6A5QGZ3"/>
<feature type="compositionally biased region" description="Low complexity" evidence="1">
    <location>
        <begin position="163"/>
        <end position="173"/>
    </location>
</feature>
<sequence length="344" mass="37635">MNQGSISYGVPRYTRSAGLPCGMSTNGSDHETNSSYSPKSYISEASEVQPFTPHSVPGDICSMSNWNGYGGPSYATIKSSSPQEATSFENVADNEMSGAPQFGLGITMPSAASIGPSYNLHGLPISYDTISSYGSDFSYNQTSSPSASSWSSAGQSLTPRAPPTSSTPLNSLPTRHEASSGSDTSGELGGWSGSRANVTSQEQFQGLFHSNRVLDTPAQRKTDDEILLEGKRNGLTYKEIRRKMHVKCAESTLRGRYRSLTKARQDRVLLVILLTCAKIELLTEFVMRDLHRIDTANNYALGYDQRLAKVQWKKVADAIRAYGGSYHFGNSTCKRKWQELHPRR</sequence>